<keyword evidence="7 15" id="KW-0548">Nucleotidyltransferase</keyword>
<keyword evidence="6 15" id="KW-0808">Transferase</keyword>
<dbReference type="GO" id="GO:0006747">
    <property type="term" value="P:FAD biosynthetic process"/>
    <property type="evidence" value="ECO:0007669"/>
    <property type="project" value="UniProtKB-UniRule"/>
</dbReference>
<dbReference type="InterPro" id="IPR015865">
    <property type="entry name" value="Riboflavin_kinase_bac/euk"/>
</dbReference>
<dbReference type="UniPathway" id="UPA00277">
    <property type="reaction ID" value="UER00407"/>
</dbReference>
<protein>
    <recommendedName>
        <fullName evidence="15">Riboflavin biosynthesis protein</fullName>
    </recommendedName>
    <domain>
        <recommendedName>
            <fullName evidence="15">Riboflavin kinase</fullName>
            <ecNumber evidence="15">2.7.1.26</ecNumber>
        </recommendedName>
        <alternativeName>
            <fullName evidence="15">Flavokinase</fullName>
        </alternativeName>
    </domain>
    <domain>
        <recommendedName>
            <fullName evidence="15">FMN adenylyltransferase</fullName>
            <ecNumber evidence="15">2.7.7.2</ecNumber>
        </recommendedName>
        <alternativeName>
            <fullName evidence="15">FAD pyrophosphorylase</fullName>
        </alternativeName>
        <alternativeName>
            <fullName evidence="15">FAD synthase</fullName>
        </alternativeName>
    </domain>
</protein>
<evidence type="ECO:0000256" key="8">
    <source>
        <dbReference type="ARBA" id="ARBA00022741"/>
    </source>
</evidence>
<dbReference type="SUPFAM" id="SSF82114">
    <property type="entry name" value="Riboflavin kinase-like"/>
    <property type="match status" value="1"/>
</dbReference>
<evidence type="ECO:0000259" key="16">
    <source>
        <dbReference type="SMART" id="SM00904"/>
    </source>
</evidence>
<dbReference type="EC" id="2.7.1.26" evidence="15"/>
<keyword evidence="5 15" id="KW-0288">FMN</keyword>
<evidence type="ECO:0000256" key="14">
    <source>
        <dbReference type="ARBA" id="ARBA00049494"/>
    </source>
</evidence>
<dbReference type="GO" id="GO:0009398">
    <property type="term" value="P:FMN biosynthetic process"/>
    <property type="evidence" value="ECO:0007669"/>
    <property type="project" value="UniProtKB-UniRule"/>
</dbReference>
<dbReference type="PIRSF" id="PIRSF004491">
    <property type="entry name" value="FAD_Synth"/>
    <property type="match status" value="1"/>
</dbReference>
<evidence type="ECO:0000256" key="12">
    <source>
        <dbReference type="ARBA" id="ARBA00023268"/>
    </source>
</evidence>
<evidence type="ECO:0000313" key="18">
    <source>
        <dbReference type="Proteomes" id="UP000480684"/>
    </source>
</evidence>
<reference evidence="17 18" key="1">
    <citation type="submission" date="2020-02" db="EMBL/GenBank/DDBJ databases">
        <authorList>
            <person name="Dziuba M."/>
            <person name="Kuznetsov B."/>
            <person name="Mardanov A."/>
            <person name="Ravin N."/>
            <person name="Grouzdev D."/>
        </authorList>
    </citation>
    <scope>NUCLEOTIDE SEQUENCE [LARGE SCALE GENOMIC DNA]</scope>
    <source>
        <strain evidence="17 18">SpK</strain>
    </source>
</reference>
<dbReference type="InterPro" id="IPR023465">
    <property type="entry name" value="Riboflavin_kinase_dom_sf"/>
</dbReference>
<keyword evidence="4 15" id="KW-0285">Flavoprotein</keyword>
<dbReference type="NCBIfam" id="TIGR00125">
    <property type="entry name" value="cyt_tran_rel"/>
    <property type="match status" value="1"/>
</dbReference>
<evidence type="ECO:0000256" key="4">
    <source>
        <dbReference type="ARBA" id="ARBA00022630"/>
    </source>
</evidence>
<evidence type="ECO:0000256" key="7">
    <source>
        <dbReference type="ARBA" id="ARBA00022695"/>
    </source>
</evidence>
<evidence type="ECO:0000256" key="11">
    <source>
        <dbReference type="ARBA" id="ARBA00022840"/>
    </source>
</evidence>
<evidence type="ECO:0000256" key="15">
    <source>
        <dbReference type="PIRNR" id="PIRNR004491"/>
    </source>
</evidence>
<dbReference type="GO" id="GO:0008531">
    <property type="term" value="F:riboflavin kinase activity"/>
    <property type="evidence" value="ECO:0007669"/>
    <property type="project" value="UniProtKB-UniRule"/>
</dbReference>
<dbReference type="Gene3D" id="2.40.30.30">
    <property type="entry name" value="Riboflavin kinase-like"/>
    <property type="match status" value="1"/>
</dbReference>
<dbReference type="RefSeq" id="WP_163682892.1">
    <property type="nucleotide sequence ID" value="NZ_JAAIYP010000045.1"/>
</dbReference>
<keyword evidence="8 15" id="KW-0547">Nucleotide-binding</keyword>
<dbReference type="SMART" id="SM00904">
    <property type="entry name" value="Flavokinase"/>
    <property type="match status" value="1"/>
</dbReference>
<dbReference type="Pfam" id="PF06574">
    <property type="entry name" value="FAD_syn"/>
    <property type="match status" value="1"/>
</dbReference>
<keyword evidence="9 15" id="KW-0418">Kinase</keyword>
<dbReference type="CDD" id="cd02064">
    <property type="entry name" value="FAD_synthetase_N"/>
    <property type="match status" value="1"/>
</dbReference>
<evidence type="ECO:0000313" key="17">
    <source>
        <dbReference type="EMBL" id="NFV82053.1"/>
    </source>
</evidence>
<dbReference type="Gene3D" id="3.40.50.620">
    <property type="entry name" value="HUPs"/>
    <property type="match status" value="1"/>
</dbReference>
<dbReference type="NCBIfam" id="NF004160">
    <property type="entry name" value="PRK05627.1-3"/>
    <property type="match status" value="1"/>
</dbReference>
<evidence type="ECO:0000256" key="9">
    <source>
        <dbReference type="ARBA" id="ARBA00022777"/>
    </source>
</evidence>
<evidence type="ECO:0000256" key="1">
    <source>
        <dbReference type="ARBA" id="ARBA00002121"/>
    </source>
</evidence>
<dbReference type="InterPro" id="IPR015864">
    <property type="entry name" value="FAD_synthase"/>
</dbReference>
<name>A0A7C9V1B7_9PROT</name>
<dbReference type="PANTHER" id="PTHR22749:SF6">
    <property type="entry name" value="RIBOFLAVIN KINASE"/>
    <property type="match status" value="1"/>
</dbReference>
<dbReference type="AlphaFoldDB" id="A0A7C9V1B7"/>
<dbReference type="GO" id="GO:0005524">
    <property type="term" value="F:ATP binding"/>
    <property type="evidence" value="ECO:0007669"/>
    <property type="project" value="UniProtKB-UniRule"/>
</dbReference>
<keyword evidence="12" id="KW-0511">Multifunctional enzyme</keyword>
<comment type="caution">
    <text evidence="17">The sequence shown here is derived from an EMBL/GenBank/DDBJ whole genome shotgun (WGS) entry which is preliminary data.</text>
</comment>
<dbReference type="PANTHER" id="PTHR22749">
    <property type="entry name" value="RIBOFLAVIN KINASE/FMN ADENYLYLTRANSFERASE"/>
    <property type="match status" value="1"/>
</dbReference>
<evidence type="ECO:0000256" key="2">
    <source>
        <dbReference type="ARBA" id="ARBA00004726"/>
    </source>
</evidence>
<comment type="pathway">
    <text evidence="2 15">Cofactor biosynthesis; FAD biosynthesis; FAD from FMN: step 1/1.</text>
</comment>
<comment type="catalytic activity">
    <reaction evidence="14 15">
        <text>FMN + ATP + H(+) = FAD + diphosphate</text>
        <dbReference type="Rhea" id="RHEA:17237"/>
        <dbReference type="ChEBI" id="CHEBI:15378"/>
        <dbReference type="ChEBI" id="CHEBI:30616"/>
        <dbReference type="ChEBI" id="CHEBI:33019"/>
        <dbReference type="ChEBI" id="CHEBI:57692"/>
        <dbReference type="ChEBI" id="CHEBI:58210"/>
        <dbReference type="EC" id="2.7.7.2"/>
    </reaction>
</comment>
<evidence type="ECO:0000256" key="13">
    <source>
        <dbReference type="ARBA" id="ARBA00047880"/>
    </source>
</evidence>
<feature type="domain" description="Riboflavin kinase" evidence="16">
    <location>
        <begin position="184"/>
        <end position="311"/>
    </location>
</feature>
<evidence type="ECO:0000256" key="6">
    <source>
        <dbReference type="ARBA" id="ARBA00022679"/>
    </source>
</evidence>
<dbReference type="InterPro" id="IPR004821">
    <property type="entry name" value="Cyt_trans-like"/>
</dbReference>
<dbReference type="InterPro" id="IPR023468">
    <property type="entry name" value="Riboflavin_kinase"/>
</dbReference>
<dbReference type="EMBL" id="JAAIYP010000045">
    <property type="protein sequence ID" value="NFV82053.1"/>
    <property type="molecule type" value="Genomic_DNA"/>
</dbReference>
<comment type="pathway">
    <text evidence="3 15">Cofactor biosynthesis; FMN biosynthesis; FMN from riboflavin (ATP route): step 1/1.</text>
</comment>
<gene>
    <name evidence="17" type="ORF">G4223_18230</name>
</gene>
<dbReference type="EC" id="2.7.7.2" evidence="15"/>
<dbReference type="SUPFAM" id="SSF52374">
    <property type="entry name" value="Nucleotidylyl transferase"/>
    <property type="match status" value="1"/>
</dbReference>
<dbReference type="FunFam" id="3.40.50.620:FF:000021">
    <property type="entry name" value="Riboflavin biosynthesis protein"/>
    <property type="match status" value="1"/>
</dbReference>
<evidence type="ECO:0000256" key="3">
    <source>
        <dbReference type="ARBA" id="ARBA00005201"/>
    </source>
</evidence>
<keyword evidence="18" id="KW-1185">Reference proteome</keyword>
<evidence type="ECO:0000256" key="10">
    <source>
        <dbReference type="ARBA" id="ARBA00022827"/>
    </source>
</evidence>
<keyword evidence="10 15" id="KW-0274">FAD</keyword>
<comment type="function">
    <text evidence="1">Catalyzes the phosphorylation of riboflavin to FMN followed by the adenylation of FMN to FAD.</text>
</comment>
<dbReference type="InterPro" id="IPR014729">
    <property type="entry name" value="Rossmann-like_a/b/a_fold"/>
</dbReference>
<dbReference type="NCBIfam" id="TIGR00083">
    <property type="entry name" value="ribF"/>
    <property type="match status" value="1"/>
</dbReference>
<organism evidence="17 18">
    <name type="scientific">Magnetospirillum aberrantis SpK</name>
    <dbReference type="NCBI Taxonomy" id="908842"/>
    <lineage>
        <taxon>Bacteria</taxon>
        <taxon>Pseudomonadati</taxon>
        <taxon>Pseudomonadota</taxon>
        <taxon>Alphaproteobacteria</taxon>
        <taxon>Rhodospirillales</taxon>
        <taxon>Rhodospirillaceae</taxon>
        <taxon>Magnetospirillum</taxon>
    </lineage>
</organism>
<dbReference type="GO" id="GO:0003919">
    <property type="term" value="F:FMN adenylyltransferase activity"/>
    <property type="evidence" value="ECO:0007669"/>
    <property type="project" value="UniProtKB-UniRule"/>
</dbReference>
<dbReference type="UniPathway" id="UPA00276">
    <property type="reaction ID" value="UER00406"/>
</dbReference>
<dbReference type="InterPro" id="IPR002606">
    <property type="entry name" value="Riboflavin_kinase_bac"/>
</dbReference>
<accession>A0A7C9V1B7</accession>
<comment type="similarity">
    <text evidence="15">Belongs to the ribF family.</text>
</comment>
<comment type="catalytic activity">
    <reaction evidence="13 15">
        <text>riboflavin + ATP = FMN + ADP + H(+)</text>
        <dbReference type="Rhea" id="RHEA:14357"/>
        <dbReference type="ChEBI" id="CHEBI:15378"/>
        <dbReference type="ChEBI" id="CHEBI:30616"/>
        <dbReference type="ChEBI" id="CHEBI:57986"/>
        <dbReference type="ChEBI" id="CHEBI:58210"/>
        <dbReference type="ChEBI" id="CHEBI:456216"/>
        <dbReference type="EC" id="2.7.1.26"/>
    </reaction>
</comment>
<proteinExistence type="inferred from homology"/>
<dbReference type="GO" id="GO:0009231">
    <property type="term" value="P:riboflavin biosynthetic process"/>
    <property type="evidence" value="ECO:0007669"/>
    <property type="project" value="InterPro"/>
</dbReference>
<dbReference type="Proteomes" id="UP000480684">
    <property type="component" value="Unassembled WGS sequence"/>
</dbReference>
<sequence length="328" mass="35637">MRLIRHCGELPPDLKGGVVALGNFDGVHKGHQAVICAARRIADQLGAPLVVMCFEPHPRSFFRPDQPPFRLTPFRVKARLVEALGADLMVAQHFDAAFANLTALEFIASILVCGLAARHVVVGYDYVFGKGRQGTGALLQKAANEGNFGFTAVPPEMAPDGDVYSSTRVREFLVGGQPAEAAKLLGHYWEVEGRVEHGDARGRTIGFPTANFALGEYQRPATGVYAVRAGVDLGVVTQWHDGVANFGRRPTFDKTDEVLEVHLLDANVDLYGKHLRVALVDYLRPEMKFSGLAALKAQIEDDVRAARALLAEHHFPDSPGPMVPLGDN</sequence>
<dbReference type="Pfam" id="PF01687">
    <property type="entry name" value="Flavokinase"/>
    <property type="match status" value="1"/>
</dbReference>
<keyword evidence="11 15" id="KW-0067">ATP-binding</keyword>
<evidence type="ECO:0000256" key="5">
    <source>
        <dbReference type="ARBA" id="ARBA00022643"/>
    </source>
</evidence>